<dbReference type="GO" id="GO:0005737">
    <property type="term" value="C:cytoplasm"/>
    <property type="evidence" value="ECO:0007669"/>
    <property type="project" value="TreeGrafter"/>
</dbReference>
<evidence type="ECO:0008006" key="3">
    <source>
        <dbReference type="Google" id="ProtNLM"/>
    </source>
</evidence>
<dbReference type="PANTHER" id="PTHR48079">
    <property type="entry name" value="PROTEIN YEEZ"/>
    <property type="match status" value="1"/>
</dbReference>
<sequence>MATSLLFGAGDLGTQIGFDLARAGDDVVALRRHADRVPEPLTGISCDLGAGVDAVRAALEPLTERGGWARGPQSVVVCLTPDARGEEAYRATFLEAAGTALAAMAALGWAPERALFVSSTAVCASGGLVDENTPPAPKTPTARVLAGAEQFFLSALPASTRGIVVRPSGIYGPGREWFVNRVSEGDVGDPSRTTHRVHRDDLARAITHLLTMTAEPDALYLVTDDAPASAGEVATYLAERLDADADPSWRGEWSASRRLDNSRLRRTGFAFDFPTYREGYAAVLDGDGVRHS</sequence>
<dbReference type="InterPro" id="IPR051783">
    <property type="entry name" value="NAD(P)-dependent_oxidoreduct"/>
</dbReference>
<gene>
    <name evidence="1" type="ORF">HX89_14090</name>
</gene>
<keyword evidence="2" id="KW-1185">Reference proteome</keyword>
<dbReference type="eggNOG" id="COG0451">
    <property type="taxonomic scope" value="Bacteria"/>
</dbReference>
<evidence type="ECO:0000313" key="1">
    <source>
        <dbReference type="EMBL" id="AIF41850.1"/>
    </source>
</evidence>
<dbReference type="GO" id="GO:0004029">
    <property type="term" value="F:aldehyde dehydrogenase (NAD+) activity"/>
    <property type="evidence" value="ECO:0007669"/>
    <property type="project" value="TreeGrafter"/>
</dbReference>
<reference evidence="1 2" key="1">
    <citation type="submission" date="2014-07" db="EMBL/GenBank/DDBJ databases">
        <title>Genome Sequencing of Dermacoccus nishinomiyaensis.</title>
        <authorList>
            <person name="Hong K.W."/>
            <person name="Chan K.G."/>
        </authorList>
    </citation>
    <scope>NUCLEOTIDE SEQUENCE [LARGE SCALE GENOMIC DNA]</scope>
    <source>
        <strain evidence="1 2">M25</strain>
    </source>
</reference>
<protein>
    <recommendedName>
        <fullName evidence="3">NAD(P)-dependent oxidoreductase</fullName>
    </recommendedName>
</protein>
<evidence type="ECO:0000313" key="2">
    <source>
        <dbReference type="Proteomes" id="UP000027986"/>
    </source>
</evidence>
<dbReference type="Proteomes" id="UP000027986">
    <property type="component" value="Chromosome"/>
</dbReference>
<name>A0A075JJ77_9MICO</name>
<dbReference type="OrthoDB" id="9808276at2"/>
<dbReference type="KEGG" id="dni:HX89_14090"/>
<organism evidence="1 2">
    <name type="scientific">Dermacoccus nishinomiyaensis</name>
    <dbReference type="NCBI Taxonomy" id="1274"/>
    <lineage>
        <taxon>Bacteria</taxon>
        <taxon>Bacillati</taxon>
        <taxon>Actinomycetota</taxon>
        <taxon>Actinomycetes</taxon>
        <taxon>Micrococcales</taxon>
        <taxon>Dermacoccaceae</taxon>
        <taxon>Dermacoccus</taxon>
    </lineage>
</organism>
<dbReference type="AlphaFoldDB" id="A0A075JJ77"/>
<dbReference type="GeneID" id="41842148"/>
<dbReference type="PANTHER" id="PTHR48079:SF6">
    <property type="entry name" value="NAD(P)-BINDING DOMAIN-CONTAINING PROTEIN-RELATED"/>
    <property type="match status" value="1"/>
</dbReference>
<dbReference type="HOGENOM" id="CLU_007383_11_2_11"/>
<dbReference type="InterPro" id="IPR036291">
    <property type="entry name" value="NAD(P)-bd_dom_sf"/>
</dbReference>
<dbReference type="RefSeq" id="WP_038569883.1">
    <property type="nucleotide sequence ID" value="NZ_CP008889.1"/>
</dbReference>
<proteinExistence type="predicted"/>
<dbReference type="Gene3D" id="3.40.50.720">
    <property type="entry name" value="NAD(P)-binding Rossmann-like Domain"/>
    <property type="match status" value="1"/>
</dbReference>
<dbReference type="SUPFAM" id="SSF51735">
    <property type="entry name" value="NAD(P)-binding Rossmann-fold domains"/>
    <property type="match status" value="1"/>
</dbReference>
<accession>A0A075JJ77</accession>
<dbReference type="EMBL" id="CP008889">
    <property type="protein sequence ID" value="AIF41850.1"/>
    <property type="molecule type" value="Genomic_DNA"/>
</dbReference>